<dbReference type="Gene3D" id="3.40.630.10">
    <property type="entry name" value="Zn peptidases"/>
    <property type="match status" value="1"/>
</dbReference>
<dbReference type="InterPro" id="IPR003137">
    <property type="entry name" value="PA_domain"/>
</dbReference>
<evidence type="ECO:0000256" key="2">
    <source>
        <dbReference type="ARBA" id="ARBA00005634"/>
    </source>
</evidence>
<evidence type="ECO:0000256" key="3">
    <source>
        <dbReference type="ARBA" id="ARBA00022670"/>
    </source>
</evidence>
<comment type="cofactor">
    <cofactor evidence="1">
        <name>Zn(2+)</name>
        <dbReference type="ChEBI" id="CHEBI:29105"/>
    </cofactor>
</comment>
<feature type="chain" id="PRO_5015371620" description="Peptide hydrolase" evidence="7">
    <location>
        <begin position="20"/>
        <end position="526"/>
    </location>
</feature>
<reference evidence="11 12" key="1">
    <citation type="submission" date="2018-01" db="EMBL/GenBank/DDBJ databases">
        <title>Harnessing the power of phylogenomics to disentangle the directionality and signatures of interkingdom host jumping in the parasitic fungal genus Tolypocladium.</title>
        <authorList>
            <person name="Quandt C.A."/>
            <person name="Patterson W."/>
            <person name="Spatafora J.W."/>
        </authorList>
    </citation>
    <scope>NUCLEOTIDE SEQUENCE [LARGE SCALE GENOMIC DNA]</scope>
    <source>
        <strain evidence="11 12">NRBC 100945</strain>
    </source>
</reference>
<feature type="domain" description="Peptidase M28" evidence="10">
    <location>
        <begin position="266"/>
        <end position="438"/>
    </location>
</feature>
<dbReference type="OrthoDB" id="10013407at2759"/>
<evidence type="ECO:0000313" key="12">
    <source>
        <dbReference type="Proteomes" id="UP000237481"/>
    </source>
</evidence>
<keyword evidence="7" id="KW-0732">Signal</keyword>
<dbReference type="SUPFAM" id="SSF53187">
    <property type="entry name" value="Zn-dependent exopeptidases"/>
    <property type="match status" value="1"/>
</dbReference>
<dbReference type="Gene3D" id="3.50.30.30">
    <property type="match status" value="1"/>
</dbReference>
<comment type="similarity">
    <text evidence="2">Belongs to the peptidase M28 family. M28B subfamily.</text>
</comment>
<dbReference type="InterPro" id="IPR007484">
    <property type="entry name" value="Peptidase_M28"/>
</dbReference>
<evidence type="ECO:0000256" key="1">
    <source>
        <dbReference type="ARBA" id="ARBA00001947"/>
    </source>
</evidence>
<feature type="region of interest" description="Disordered" evidence="8">
    <location>
        <begin position="484"/>
        <end position="508"/>
    </location>
</feature>
<dbReference type="Pfam" id="PF02225">
    <property type="entry name" value="PA"/>
    <property type="match status" value="1"/>
</dbReference>
<protein>
    <recommendedName>
        <fullName evidence="7">Peptide hydrolase</fullName>
        <ecNumber evidence="7">3.4.-.-</ecNumber>
    </recommendedName>
</protein>
<dbReference type="GO" id="GO:0006508">
    <property type="term" value="P:proteolysis"/>
    <property type="evidence" value="ECO:0007669"/>
    <property type="project" value="UniProtKB-KW"/>
</dbReference>
<dbReference type="Proteomes" id="UP000237481">
    <property type="component" value="Unassembled WGS sequence"/>
</dbReference>
<accession>A0A2S4L500</accession>
<dbReference type="PANTHER" id="PTHR12147:SF26">
    <property type="entry name" value="PEPTIDASE M28 DOMAIN-CONTAINING PROTEIN"/>
    <property type="match status" value="1"/>
</dbReference>
<evidence type="ECO:0000256" key="4">
    <source>
        <dbReference type="ARBA" id="ARBA00022723"/>
    </source>
</evidence>
<comment type="caution">
    <text evidence="11">The sequence shown here is derived from an EMBL/GenBank/DDBJ whole genome shotgun (WGS) entry which is preliminary data.</text>
</comment>
<keyword evidence="12" id="KW-1185">Reference proteome</keyword>
<keyword evidence="6 7" id="KW-0862">Zinc</keyword>
<keyword evidence="3 7" id="KW-0645">Protease</keyword>
<keyword evidence="5 7" id="KW-0378">Hydrolase</keyword>
<feature type="domain" description="PA" evidence="9">
    <location>
        <begin position="127"/>
        <end position="210"/>
    </location>
</feature>
<evidence type="ECO:0000259" key="10">
    <source>
        <dbReference type="Pfam" id="PF04389"/>
    </source>
</evidence>
<dbReference type="SUPFAM" id="SSF52025">
    <property type="entry name" value="PA domain"/>
    <property type="match status" value="1"/>
</dbReference>
<evidence type="ECO:0000256" key="7">
    <source>
        <dbReference type="RuleBase" id="RU361240"/>
    </source>
</evidence>
<dbReference type="CDD" id="cd04816">
    <property type="entry name" value="PA_SaNapH_like"/>
    <property type="match status" value="1"/>
</dbReference>
<dbReference type="Pfam" id="PF04389">
    <property type="entry name" value="Peptidase_M28"/>
    <property type="match status" value="1"/>
</dbReference>
<dbReference type="AlphaFoldDB" id="A0A2S4L500"/>
<keyword evidence="4 7" id="KW-0479">Metal-binding</keyword>
<organism evidence="11 12">
    <name type="scientific">Tolypocladium paradoxum</name>
    <dbReference type="NCBI Taxonomy" id="94208"/>
    <lineage>
        <taxon>Eukaryota</taxon>
        <taxon>Fungi</taxon>
        <taxon>Dikarya</taxon>
        <taxon>Ascomycota</taxon>
        <taxon>Pezizomycotina</taxon>
        <taxon>Sordariomycetes</taxon>
        <taxon>Hypocreomycetidae</taxon>
        <taxon>Hypocreales</taxon>
        <taxon>Ophiocordycipitaceae</taxon>
        <taxon>Tolypocladium</taxon>
    </lineage>
</organism>
<dbReference type="GO" id="GO:0008235">
    <property type="term" value="F:metalloexopeptidase activity"/>
    <property type="evidence" value="ECO:0007669"/>
    <property type="project" value="InterPro"/>
</dbReference>
<dbReference type="STRING" id="94208.A0A2S4L500"/>
<dbReference type="EMBL" id="PKSG01000240">
    <property type="protein sequence ID" value="POR37526.1"/>
    <property type="molecule type" value="Genomic_DNA"/>
</dbReference>
<evidence type="ECO:0000259" key="9">
    <source>
        <dbReference type="Pfam" id="PF02225"/>
    </source>
</evidence>
<evidence type="ECO:0000256" key="8">
    <source>
        <dbReference type="SAM" id="MobiDB-lite"/>
    </source>
</evidence>
<dbReference type="InterPro" id="IPR045175">
    <property type="entry name" value="M28_fam"/>
</dbReference>
<gene>
    <name evidence="11" type="ORF">TPAR_02292</name>
</gene>
<evidence type="ECO:0000256" key="6">
    <source>
        <dbReference type="ARBA" id="ARBA00022833"/>
    </source>
</evidence>
<dbReference type="InterPro" id="IPR046450">
    <property type="entry name" value="PA_dom_sf"/>
</dbReference>
<evidence type="ECO:0000313" key="11">
    <source>
        <dbReference type="EMBL" id="POR37526.1"/>
    </source>
</evidence>
<dbReference type="EC" id="3.4.-.-" evidence="7"/>
<name>A0A2S4L500_9HYPO</name>
<sequence length="526" mass="57342">MKLLSSVFCAGILATGVAGNLPLLTPWLVEHDMEWKELNNWVFKFHGIAQQGGWNRAFGTSGDNRTRELLISRTQNFLRKHLDTTIQKFTHMYEHTSNITLTGPGGENVPVMTLEYNHATPLPGGISAPLVETPVDDEHGTACFEGQWQGVDAAGKIALIKRGKCAISDKVRLAREHGALAVVLYNQVPGNTTGPMPKTTAGARIGLASGNVSSATLGVDNVGKLVPVGLVGLHDGLAWSKRLAAGETFNVRLVVDAIAEEREGWNVIADSKSGSNESYIMIGAHYDSGPNSPGINDNASGVIVMLEIMRSIKKYTGNMSKVRYAFWGAGKKGQIGSLHYASQLTEQEADKVKFYINLDMIASPKPIYAIYADDEADKVGAEILFQHLTTKQKQPFFYPKKPSYPAFYAKHGNTSDYVAFRSIGIPTTGVFTGGARENDECHGMRCDDKYNIGDKYPSLYSFEDVARAVGYTVASLAINPSRVPPRKKTCGNPASKNGVLRTSEEWEDTRRMMEKERPCCGGSNVV</sequence>
<dbReference type="PANTHER" id="PTHR12147">
    <property type="entry name" value="METALLOPEPTIDASE M28 FAMILY MEMBER"/>
    <property type="match status" value="1"/>
</dbReference>
<evidence type="ECO:0000256" key="5">
    <source>
        <dbReference type="ARBA" id="ARBA00022801"/>
    </source>
</evidence>
<dbReference type="GO" id="GO:0046872">
    <property type="term" value="F:metal ion binding"/>
    <property type="evidence" value="ECO:0007669"/>
    <property type="project" value="UniProtKB-KW"/>
</dbReference>
<proteinExistence type="inferred from homology"/>
<feature type="signal peptide" evidence="7">
    <location>
        <begin position="1"/>
        <end position="19"/>
    </location>
</feature>